<sequence length="48" mass="5449">MIVVFDLFKSYTSSGLKGQDLFQVYTGLEALNQDTKRKPSCFLESDEV</sequence>
<organism evidence="1 3">
    <name type="scientific">Sulfuracidifex tepidarius</name>
    <dbReference type="NCBI Taxonomy" id="1294262"/>
    <lineage>
        <taxon>Archaea</taxon>
        <taxon>Thermoproteota</taxon>
        <taxon>Thermoprotei</taxon>
        <taxon>Sulfolobales</taxon>
        <taxon>Sulfolobaceae</taxon>
        <taxon>Sulfuracidifex</taxon>
    </lineage>
</organism>
<keyword evidence="3" id="KW-1185">Reference proteome</keyword>
<dbReference type="KEGG" id="step:IC006_0670"/>
<name>A0A510DT53_9CREN</name>
<evidence type="ECO:0000313" key="1">
    <source>
        <dbReference type="EMBL" id="BBG23386.1"/>
    </source>
</evidence>
<dbReference type="Proteomes" id="UP000325030">
    <property type="component" value="Chromosome"/>
</dbReference>
<accession>A0A510DT53</accession>
<dbReference type="Proteomes" id="UP000322983">
    <property type="component" value="Chromosome"/>
</dbReference>
<evidence type="ECO:0000313" key="2">
    <source>
        <dbReference type="EMBL" id="BBG26139.1"/>
    </source>
</evidence>
<accession>A0A510E0X0</accession>
<gene>
    <name evidence="1" type="ORF">IC006_0670</name>
    <name evidence="2" type="ORF">IC007_0644</name>
</gene>
<dbReference type="EMBL" id="AP018930">
    <property type="protein sequence ID" value="BBG26139.1"/>
    <property type="molecule type" value="Genomic_DNA"/>
</dbReference>
<dbReference type="AlphaFoldDB" id="A0A510DT53"/>
<proteinExistence type="predicted"/>
<reference evidence="1 3" key="2">
    <citation type="journal article" date="2020" name="Int. J. Syst. Evol. Microbiol.">
        <title>Sulfuracidifex tepidarius gen. nov., sp. nov. and transfer of Sulfolobus metallicus Huber and Stetter 1992 to the genus Sulfuracidifex as Sulfuracidifex metallicus comb. nov.</title>
        <authorList>
            <person name="Itoh T."/>
            <person name="Miura T."/>
            <person name="Sakai H.D."/>
            <person name="Kato S."/>
            <person name="Ohkuma M."/>
            <person name="Takashina T."/>
        </authorList>
    </citation>
    <scope>NUCLEOTIDE SEQUENCE [LARGE SCALE GENOMIC DNA]</scope>
    <source>
        <strain evidence="1 3">IC-006</strain>
        <strain evidence="2">IC-007</strain>
    </source>
</reference>
<evidence type="ECO:0000313" key="4">
    <source>
        <dbReference type="Proteomes" id="UP000325030"/>
    </source>
</evidence>
<protein>
    <submittedName>
        <fullName evidence="1">Uncharacterized protein</fullName>
    </submittedName>
</protein>
<reference evidence="4" key="1">
    <citation type="submission" date="2018-09" db="EMBL/GenBank/DDBJ databases">
        <title>Complete Genome Sequencing of Sulfolobus sp. JCM 16834.</title>
        <authorList>
            <person name="Kato S."/>
            <person name="Itoh T."/>
            <person name="Ohkuma M."/>
        </authorList>
    </citation>
    <scope>NUCLEOTIDE SEQUENCE [LARGE SCALE GENOMIC DNA]</scope>
    <source>
        <strain evidence="4">IC-007</strain>
    </source>
</reference>
<dbReference type="EMBL" id="AP018929">
    <property type="protein sequence ID" value="BBG23386.1"/>
    <property type="molecule type" value="Genomic_DNA"/>
</dbReference>
<evidence type="ECO:0000313" key="3">
    <source>
        <dbReference type="Proteomes" id="UP000322983"/>
    </source>
</evidence>